<feature type="transmembrane region" description="Helical" evidence="8">
    <location>
        <begin position="102"/>
        <end position="124"/>
    </location>
</feature>
<feature type="transmembrane region" description="Helical" evidence="8">
    <location>
        <begin position="169"/>
        <end position="189"/>
    </location>
</feature>
<dbReference type="Proteomes" id="UP000585272">
    <property type="component" value="Unassembled WGS sequence"/>
</dbReference>
<dbReference type="PANTHER" id="PTHR34856">
    <property type="entry name" value="PROTEIN NRFD"/>
    <property type="match status" value="1"/>
</dbReference>
<evidence type="ECO:0000256" key="8">
    <source>
        <dbReference type="SAM" id="Phobius"/>
    </source>
</evidence>
<keyword evidence="5 8" id="KW-1133">Transmembrane helix</keyword>
<keyword evidence="4 8" id="KW-0812">Transmembrane</keyword>
<evidence type="ECO:0000313" key="9">
    <source>
        <dbReference type="EMBL" id="MBB4662401.1"/>
    </source>
</evidence>
<comment type="caution">
    <text evidence="9">The sequence shown here is derived from an EMBL/GenBank/DDBJ whole genome shotgun (WGS) entry which is preliminary data.</text>
</comment>
<name>A0A840IDS2_9ACTN</name>
<proteinExistence type="inferred from homology"/>
<evidence type="ECO:0000256" key="1">
    <source>
        <dbReference type="ARBA" id="ARBA00004651"/>
    </source>
</evidence>
<accession>A0A840IDS2</accession>
<keyword evidence="3" id="KW-1003">Cell membrane</keyword>
<evidence type="ECO:0000256" key="3">
    <source>
        <dbReference type="ARBA" id="ARBA00022475"/>
    </source>
</evidence>
<dbReference type="GO" id="GO:0005886">
    <property type="term" value="C:plasma membrane"/>
    <property type="evidence" value="ECO:0007669"/>
    <property type="project" value="UniProtKB-SubCell"/>
</dbReference>
<dbReference type="InterPro" id="IPR052049">
    <property type="entry name" value="Electron_transfer_protein"/>
</dbReference>
<dbReference type="Pfam" id="PF03916">
    <property type="entry name" value="NrfD"/>
    <property type="match status" value="1"/>
</dbReference>
<dbReference type="PANTHER" id="PTHR34856:SF2">
    <property type="entry name" value="PROTEIN NRFD"/>
    <property type="match status" value="1"/>
</dbReference>
<evidence type="ECO:0000313" key="10">
    <source>
        <dbReference type="Proteomes" id="UP000585272"/>
    </source>
</evidence>
<evidence type="ECO:0000256" key="4">
    <source>
        <dbReference type="ARBA" id="ARBA00022692"/>
    </source>
</evidence>
<comment type="subcellular location">
    <subcellularLocation>
        <location evidence="1">Cell membrane</location>
        <topology evidence="1">Multi-pass membrane protein</topology>
    </subcellularLocation>
</comment>
<sequence>MSATTGATRPPQRSYHGNPVIKEPIWKPEIPWYFFTGGLGGGSAALAYLAELGGHEQLARRAWPIALGGIGVSPLLLISDLGVPHRFLNMLRMFKVTSPMSVGSWLLVAGGATTTVAATNALTGRLAGPARLAKPAAALVGLPISTYTAALIAQTAVPAWHGARRELPAIFAAGAAASAGAAATIATPVRHAAPARRVALAGAAAELLSVQAMEQWLGAVGEPYHVEQAGTYARAARALTVGGALLIGAAGARSRVAAAVGGGMVLAGAVCERWSVFKAGLQSARDPKYVVGPQRERVDGGRGHGASRRALDGRVAEGAR</sequence>
<evidence type="ECO:0000256" key="2">
    <source>
        <dbReference type="ARBA" id="ARBA00008929"/>
    </source>
</evidence>
<feature type="region of interest" description="Disordered" evidence="7">
    <location>
        <begin position="293"/>
        <end position="320"/>
    </location>
</feature>
<gene>
    <name evidence="9" type="ORF">BDZ31_001987</name>
</gene>
<organism evidence="9 10">
    <name type="scientific">Conexibacter arvalis</name>
    <dbReference type="NCBI Taxonomy" id="912552"/>
    <lineage>
        <taxon>Bacteria</taxon>
        <taxon>Bacillati</taxon>
        <taxon>Actinomycetota</taxon>
        <taxon>Thermoleophilia</taxon>
        <taxon>Solirubrobacterales</taxon>
        <taxon>Conexibacteraceae</taxon>
        <taxon>Conexibacter</taxon>
    </lineage>
</organism>
<feature type="transmembrane region" description="Helical" evidence="8">
    <location>
        <begin position="30"/>
        <end position="50"/>
    </location>
</feature>
<evidence type="ECO:0000256" key="6">
    <source>
        <dbReference type="ARBA" id="ARBA00023136"/>
    </source>
</evidence>
<protein>
    <submittedName>
        <fullName evidence="9">Formate-dependent nitrite reductase membrane component NrfD</fullName>
    </submittedName>
</protein>
<dbReference type="AlphaFoldDB" id="A0A840IDS2"/>
<feature type="compositionally biased region" description="Basic and acidic residues" evidence="7">
    <location>
        <begin position="309"/>
        <end position="320"/>
    </location>
</feature>
<dbReference type="RefSeq" id="WP_183341567.1">
    <property type="nucleotide sequence ID" value="NZ_JACHNU010000002.1"/>
</dbReference>
<evidence type="ECO:0000256" key="7">
    <source>
        <dbReference type="SAM" id="MobiDB-lite"/>
    </source>
</evidence>
<keyword evidence="10" id="KW-1185">Reference proteome</keyword>
<feature type="transmembrane region" description="Helical" evidence="8">
    <location>
        <begin position="136"/>
        <end position="157"/>
    </location>
</feature>
<dbReference type="Gene3D" id="1.20.1630.10">
    <property type="entry name" value="Formate dehydrogenase/DMSO reductase domain"/>
    <property type="match status" value="1"/>
</dbReference>
<evidence type="ECO:0000256" key="5">
    <source>
        <dbReference type="ARBA" id="ARBA00022989"/>
    </source>
</evidence>
<reference evidence="9 10" key="1">
    <citation type="submission" date="2020-08" db="EMBL/GenBank/DDBJ databases">
        <title>Genomic Encyclopedia of Archaeal and Bacterial Type Strains, Phase II (KMG-II): from individual species to whole genera.</title>
        <authorList>
            <person name="Goeker M."/>
        </authorList>
    </citation>
    <scope>NUCLEOTIDE SEQUENCE [LARGE SCALE GENOMIC DNA]</scope>
    <source>
        <strain evidence="9 10">DSM 23288</strain>
    </source>
</reference>
<comment type="similarity">
    <text evidence="2">Belongs to the NrfD family.</text>
</comment>
<feature type="transmembrane region" description="Helical" evidence="8">
    <location>
        <begin position="62"/>
        <end position="82"/>
    </location>
</feature>
<dbReference type="InterPro" id="IPR005614">
    <property type="entry name" value="NrfD-like"/>
</dbReference>
<keyword evidence="6 8" id="KW-0472">Membrane</keyword>
<dbReference type="EMBL" id="JACHNU010000002">
    <property type="protein sequence ID" value="MBB4662401.1"/>
    <property type="molecule type" value="Genomic_DNA"/>
</dbReference>